<feature type="compositionally biased region" description="Gly residues" evidence="18">
    <location>
        <begin position="777"/>
        <end position="797"/>
    </location>
</feature>
<dbReference type="Gene3D" id="2.60.40.10">
    <property type="entry name" value="Immunoglobulins"/>
    <property type="match status" value="1"/>
</dbReference>
<dbReference type="GO" id="GO:0030288">
    <property type="term" value="C:outer membrane-bounded periplasmic space"/>
    <property type="evidence" value="ECO:0007669"/>
    <property type="project" value="TreeGrafter"/>
</dbReference>
<feature type="compositionally biased region" description="Polar residues" evidence="18">
    <location>
        <begin position="896"/>
        <end position="908"/>
    </location>
</feature>
<keyword evidence="22" id="KW-1185">Reference proteome</keyword>
<feature type="region of interest" description="Disordered" evidence="18">
    <location>
        <begin position="744"/>
        <end position="919"/>
    </location>
</feature>
<dbReference type="GO" id="GO:0008955">
    <property type="term" value="F:peptidoglycan glycosyltransferase activity"/>
    <property type="evidence" value="ECO:0007669"/>
    <property type="project" value="UniProtKB-EC"/>
</dbReference>
<keyword evidence="3" id="KW-1003">Cell membrane</keyword>
<dbReference type="SUPFAM" id="SSF49265">
    <property type="entry name" value="Fibronectin type III"/>
    <property type="match status" value="1"/>
</dbReference>
<evidence type="ECO:0000256" key="8">
    <source>
        <dbReference type="ARBA" id="ARBA00022692"/>
    </source>
</evidence>
<evidence type="ECO:0000256" key="19">
    <source>
        <dbReference type="SAM" id="Phobius"/>
    </source>
</evidence>
<dbReference type="SUPFAM" id="SSF53955">
    <property type="entry name" value="Lysozyme-like"/>
    <property type="match status" value="1"/>
</dbReference>
<evidence type="ECO:0000256" key="17">
    <source>
        <dbReference type="ARBA" id="ARBA00049902"/>
    </source>
</evidence>
<dbReference type="Proteomes" id="UP000476064">
    <property type="component" value="Chromosome"/>
</dbReference>
<sequence length="919" mass="97841">MTEEPRSRNNGKPEKKGKVKKKRNKRKLAVWMFFTAAIAVVCGIIGYMLIILNGERILADNQDKLTLPEASTIYDGQGKEVAKLGANRESVEFNEIPELMRDAVIATEDQRFEKHFGIDLYSIGRAIVKDVVARSAVEGGSTITQQLAKNLFLTQDKTFFRKATEASIAVAIEHKMTKDEIITMYLNRIYFGKGAYGVKAAAEYYFNTDLKDLKLWQIATLAAIPKAPSTYNPVNHADKSKERRAVVLQLMHDQGYITQQEMDEAKAVDYVPVQHAKETETYQAFIDYVIDEAEKLGGVSEEQLRISGYKIYTTLNTQAQSAIEKEFEDDGNFEKSVDEQQEQAAMIIVDHRNGEIQGLLGGRDYVNKGFNRVTMMTRQPGSSFKPIAVYGPAIETGDWSPSSTLQDVKTCYGSYCPSDSNKVKYVGPISMRQSLKESRNASAVWLLNQIGVKTGLNFAKNLGFELDSSKDRNLAIGLGGLTYGVTPYQMAAAYSAFANDGKSVDLHALIKITDKENDPIYTYKAPEGEQVMKPSTAQSMTDMMQGVLEKGGTGVNARIDRPVAGKTGTTQNGIPGLSNGYNRDAWFAGYSPEWTAVVWMGYDQTDKNHMIKKSSEQAAAMFGKVMRQAMKGVPKGSFTKAAEEKPEEQPPAGIANFSAVYNEQKAAVQLAWSPVVGEGMTYRIYRKATGETEFTKLLDSLTTTGVDDLNIAPGMDYEYYVLAYDPAKDLEGAPSATVKANIPAAEIEPPPTDEGNLPGNGGNPGNGNNGQSNNGQGNNGGGGIEQPPGSGNGGQGNEGTPPDNGSGGGPLPGNGGEGMPAQPGAGGGTNGGSGNGGNGGAGTGTGTGTGTGNTPATGTEGGTSGTPDNSVNNESSGQSNLVDSAADGPADGSVPADTTPQGPANGTKNAGDKPAITAP</sequence>
<evidence type="ECO:0000256" key="10">
    <source>
        <dbReference type="ARBA" id="ARBA00022960"/>
    </source>
</evidence>
<dbReference type="Pfam" id="PF00905">
    <property type="entry name" value="Transpeptidase"/>
    <property type="match status" value="1"/>
</dbReference>
<evidence type="ECO:0000256" key="11">
    <source>
        <dbReference type="ARBA" id="ARBA00022984"/>
    </source>
</evidence>
<dbReference type="Pfam" id="PF00912">
    <property type="entry name" value="Transgly"/>
    <property type="match status" value="1"/>
</dbReference>
<keyword evidence="11" id="KW-0573">Peptidoglycan synthesis</keyword>
<dbReference type="GO" id="GO:0009002">
    <property type="term" value="F:serine-type D-Ala-D-Ala carboxypeptidase activity"/>
    <property type="evidence" value="ECO:0007669"/>
    <property type="project" value="UniProtKB-EC"/>
</dbReference>
<evidence type="ECO:0000313" key="22">
    <source>
        <dbReference type="Proteomes" id="UP000476064"/>
    </source>
</evidence>
<dbReference type="GO" id="GO:0008658">
    <property type="term" value="F:penicillin binding"/>
    <property type="evidence" value="ECO:0007669"/>
    <property type="project" value="InterPro"/>
</dbReference>
<evidence type="ECO:0000256" key="6">
    <source>
        <dbReference type="ARBA" id="ARBA00022676"/>
    </source>
</evidence>
<comment type="similarity">
    <text evidence="2">In the N-terminal section; belongs to the glycosyltransferase 51 family.</text>
</comment>
<evidence type="ECO:0000259" key="20">
    <source>
        <dbReference type="PROSITE" id="PS50853"/>
    </source>
</evidence>
<dbReference type="EMBL" id="CP048209">
    <property type="protein sequence ID" value="QHT61745.1"/>
    <property type="molecule type" value="Genomic_DNA"/>
</dbReference>
<comment type="catalytic activity">
    <reaction evidence="16">
        <text>Preferential cleavage: (Ac)2-L-Lys-D-Ala-|-D-Ala. Also transpeptidation of peptidyl-alanyl moieties that are N-acyl substituents of D-alanine.</text>
        <dbReference type="EC" id="3.4.16.4"/>
    </reaction>
</comment>
<dbReference type="KEGG" id="plyc:GXP70_18360"/>
<evidence type="ECO:0000256" key="1">
    <source>
        <dbReference type="ARBA" id="ARBA00007090"/>
    </source>
</evidence>
<dbReference type="GO" id="GO:0008360">
    <property type="term" value="P:regulation of cell shape"/>
    <property type="evidence" value="ECO:0007669"/>
    <property type="project" value="UniProtKB-KW"/>
</dbReference>
<evidence type="ECO:0000256" key="3">
    <source>
        <dbReference type="ARBA" id="ARBA00022475"/>
    </source>
</evidence>
<keyword evidence="4" id="KW-0121">Carboxypeptidase</keyword>
<feature type="compositionally biased region" description="Basic and acidic residues" evidence="18">
    <location>
        <begin position="1"/>
        <end position="16"/>
    </location>
</feature>
<evidence type="ECO:0000313" key="21">
    <source>
        <dbReference type="EMBL" id="QHT61745.1"/>
    </source>
</evidence>
<dbReference type="Gene3D" id="3.40.710.10">
    <property type="entry name" value="DD-peptidase/beta-lactamase superfamily"/>
    <property type="match status" value="1"/>
</dbReference>
<gene>
    <name evidence="21" type="ORF">GXP70_18360</name>
</gene>
<keyword evidence="5" id="KW-0645">Protease</keyword>
<evidence type="ECO:0000256" key="5">
    <source>
        <dbReference type="ARBA" id="ARBA00022670"/>
    </source>
</evidence>
<evidence type="ECO:0000256" key="15">
    <source>
        <dbReference type="ARBA" id="ARBA00023316"/>
    </source>
</evidence>
<keyword evidence="6" id="KW-0328">Glycosyltransferase</keyword>
<reference evidence="21 22" key="1">
    <citation type="submission" date="2020-01" db="EMBL/GenBank/DDBJ databases">
        <title>Paenibacillus sp. nov., isolated from tomato rhizosphere.</title>
        <authorList>
            <person name="Weon H.-Y."/>
            <person name="Lee S.A."/>
        </authorList>
    </citation>
    <scope>NUCLEOTIDE SEQUENCE [LARGE SCALE GENOMIC DNA]</scope>
    <source>
        <strain evidence="21 22">12200R-189</strain>
    </source>
</reference>
<comment type="catalytic activity">
    <reaction evidence="17">
        <text>[GlcNAc-(1-&gt;4)-Mur2Ac(oyl-L-Ala-gamma-D-Glu-L-Lys-D-Ala-D-Ala)](n)-di-trans,octa-cis-undecaprenyl diphosphate + beta-D-GlcNAc-(1-&gt;4)-Mur2Ac(oyl-L-Ala-gamma-D-Glu-L-Lys-D-Ala-D-Ala)-di-trans,octa-cis-undecaprenyl diphosphate = [GlcNAc-(1-&gt;4)-Mur2Ac(oyl-L-Ala-gamma-D-Glu-L-Lys-D-Ala-D-Ala)](n+1)-di-trans,octa-cis-undecaprenyl diphosphate + di-trans,octa-cis-undecaprenyl diphosphate + H(+)</text>
        <dbReference type="Rhea" id="RHEA:23708"/>
        <dbReference type="Rhea" id="RHEA-COMP:9602"/>
        <dbReference type="Rhea" id="RHEA-COMP:9603"/>
        <dbReference type="ChEBI" id="CHEBI:15378"/>
        <dbReference type="ChEBI" id="CHEBI:58405"/>
        <dbReference type="ChEBI" id="CHEBI:60033"/>
        <dbReference type="ChEBI" id="CHEBI:78435"/>
        <dbReference type="EC" id="2.4.99.28"/>
    </reaction>
</comment>
<dbReference type="InterPro" id="IPR003961">
    <property type="entry name" value="FN3_dom"/>
</dbReference>
<keyword evidence="8 19" id="KW-0812">Transmembrane</keyword>
<keyword evidence="7" id="KW-0808">Transferase</keyword>
<dbReference type="PROSITE" id="PS50853">
    <property type="entry name" value="FN3"/>
    <property type="match status" value="1"/>
</dbReference>
<evidence type="ECO:0000256" key="14">
    <source>
        <dbReference type="ARBA" id="ARBA00023268"/>
    </source>
</evidence>
<evidence type="ECO:0000256" key="4">
    <source>
        <dbReference type="ARBA" id="ARBA00022645"/>
    </source>
</evidence>
<evidence type="ECO:0000256" key="13">
    <source>
        <dbReference type="ARBA" id="ARBA00023136"/>
    </source>
</evidence>
<keyword evidence="13 19" id="KW-0472">Membrane</keyword>
<keyword evidence="12 19" id="KW-1133">Transmembrane helix</keyword>
<dbReference type="InterPro" id="IPR013783">
    <property type="entry name" value="Ig-like_fold"/>
</dbReference>
<dbReference type="InterPro" id="IPR023346">
    <property type="entry name" value="Lysozyme-like_dom_sf"/>
</dbReference>
<evidence type="ECO:0000256" key="16">
    <source>
        <dbReference type="ARBA" id="ARBA00034000"/>
    </source>
</evidence>
<dbReference type="InterPro" id="IPR001264">
    <property type="entry name" value="Glyco_trans_51"/>
</dbReference>
<feature type="region of interest" description="Disordered" evidence="18">
    <location>
        <begin position="1"/>
        <end position="21"/>
    </location>
</feature>
<feature type="compositionally biased region" description="Gly residues" evidence="18">
    <location>
        <begin position="758"/>
        <end position="768"/>
    </location>
</feature>
<evidence type="ECO:0000256" key="9">
    <source>
        <dbReference type="ARBA" id="ARBA00022801"/>
    </source>
</evidence>
<dbReference type="AlphaFoldDB" id="A0A6C0G6T4"/>
<dbReference type="GO" id="GO:0006508">
    <property type="term" value="P:proteolysis"/>
    <property type="evidence" value="ECO:0007669"/>
    <property type="project" value="UniProtKB-KW"/>
</dbReference>
<dbReference type="PANTHER" id="PTHR32282">
    <property type="entry name" value="BINDING PROTEIN TRANSPEPTIDASE, PUTATIVE-RELATED"/>
    <property type="match status" value="1"/>
</dbReference>
<dbReference type="InterPro" id="IPR050396">
    <property type="entry name" value="Glycosyltr_51/Transpeptidase"/>
</dbReference>
<dbReference type="GO" id="GO:0009252">
    <property type="term" value="P:peptidoglycan biosynthetic process"/>
    <property type="evidence" value="ECO:0007669"/>
    <property type="project" value="UniProtKB-KW"/>
</dbReference>
<proteinExistence type="inferred from homology"/>
<dbReference type="Gene3D" id="1.10.3810.10">
    <property type="entry name" value="Biosynthetic peptidoglycan transglycosylase-like"/>
    <property type="match status" value="1"/>
</dbReference>
<dbReference type="InterPro" id="IPR012338">
    <property type="entry name" value="Beta-lactam/transpept-like"/>
</dbReference>
<evidence type="ECO:0000256" key="2">
    <source>
        <dbReference type="ARBA" id="ARBA00007739"/>
    </source>
</evidence>
<dbReference type="NCBIfam" id="TIGR02074">
    <property type="entry name" value="PBP_1a_fam"/>
    <property type="match status" value="1"/>
</dbReference>
<dbReference type="InterPro" id="IPR001460">
    <property type="entry name" value="PCN-bd_Tpept"/>
</dbReference>
<dbReference type="PANTHER" id="PTHR32282:SF32">
    <property type="entry name" value="PENICILLIN-BINDING PROTEIN 2A"/>
    <property type="match status" value="1"/>
</dbReference>
<feature type="transmembrane region" description="Helical" evidence="19">
    <location>
        <begin position="28"/>
        <end position="52"/>
    </location>
</feature>
<feature type="compositionally biased region" description="Gly residues" evidence="18">
    <location>
        <begin position="805"/>
        <end position="851"/>
    </location>
</feature>
<keyword evidence="9" id="KW-0378">Hydrolase</keyword>
<feature type="domain" description="Fibronectin type-III" evidence="20">
    <location>
        <begin position="650"/>
        <end position="745"/>
    </location>
</feature>
<dbReference type="FunFam" id="1.10.3810.10:FF:000001">
    <property type="entry name" value="Penicillin-binding protein 1A"/>
    <property type="match status" value="1"/>
</dbReference>
<protein>
    <submittedName>
        <fullName evidence="21">PBP1A family penicillin-binding protein</fullName>
    </submittedName>
</protein>
<comment type="similarity">
    <text evidence="1">In the C-terminal section; belongs to the transpeptidase family.</text>
</comment>
<accession>A0A6C0G6T4</accession>
<organism evidence="21 22">
    <name type="scientific">Paenibacillus lycopersici</name>
    <dbReference type="NCBI Taxonomy" id="2704462"/>
    <lineage>
        <taxon>Bacteria</taxon>
        <taxon>Bacillati</taxon>
        <taxon>Bacillota</taxon>
        <taxon>Bacilli</taxon>
        <taxon>Bacillales</taxon>
        <taxon>Paenibacillaceae</taxon>
        <taxon>Paenibacillus</taxon>
    </lineage>
</organism>
<keyword evidence="15" id="KW-0961">Cell wall biogenesis/degradation</keyword>
<dbReference type="RefSeq" id="WP_162358184.1">
    <property type="nucleotide sequence ID" value="NZ_CP048209.1"/>
</dbReference>
<evidence type="ECO:0000256" key="7">
    <source>
        <dbReference type="ARBA" id="ARBA00022679"/>
    </source>
</evidence>
<evidence type="ECO:0000256" key="12">
    <source>
        <dbReference type="ARBA" id="ARBA00022989"/>
    </source>
</evidence>
<evidence type="ECO:0000256" key="18">
    <source>
        <dbReference type="SAM" id="MobiDB-lite"/>
    </source>
</evidence>
<dbReference type="InterPro" id="IPR036950">
    <property type="entry name" value="PBP_transglycosylase"/>
</dbReference>
<dbReference type="InterPro" id="IPR036116">
    <property type="entry name" value="FN3_sf"/>
</dbReference>
<dbReference type="SUPFAM" id="SSF56601">
    <property type="entry name" value="beta-lactamase/transpeptidase-like"/>
    <property type="match status" value="1"/>
</dbReference>
<keyword evidence="10" id="KW-0133">Cell shape</keyword>
<dbReference type="GO" id="GO:0071555">
    <property type="term" value="P:cell wall organization"/>
    <property type="evidence" value="ECO:0007669"/>
    <property type="project" value="UniProtKB-KW"/>
</dbReference>
<feature type="compositionally biased region" description="Polar residues" evidence="18">
    <location>
        <begin position="865"/>
        <end position="882"/>
    </location>
</feature>
<keyword evidence="14" id="KW-0511">Multifunctional enzyme</keyword>
<name>A0A6C0G6T4_9BACL</name>